<evidence type="ECO:0000256" key="4">
    <source>
        <dbReference type="ARBA" id="ARBA00023054"/>
    </source>
</evidence>
<comment type="subcellular location">
    <subcellularLocation>
        <location evidence="1">Cell envelope</location>
    </subcellularLocation>
</comment>
<dbReference type="InterPro" id="IPR006143">
    <property type="entry name" value="RND_pump_MFP"/>
</dbReference>
<accession>A0A5E6R0K2</accession>
<organism evidence="11">
    <name type="scientific">Pseudomonas fluorescens</name>
    <dbReference type="NCBI Taxonomy" id="294"/>
    <lineage>
        <taxon>Bacteria</taxon>
        <taxon>Pseudomonadati</taxon>
        <taxon>Pseudomonadota</taxon>
        <taxon>Gammaproteobacteria</taxon>
        <taxon>Pseudomonadales</taxon>
        <taxon>Pseudomonadaceae</taxon>
        <taxon>Pseudomonas</taxon>
    </lineage>
</organism>
<dbReference type="Gene3D" id="2.40.30.170">
    <property type="match status" value="1"/>
</dbReference>
<dbReference type="Gene3D" id="2.40.50.100">
    <property type="match status" value="1"/>
</dbReference>
<dbReference type="InterPro" id="IPR058792">
    <property type="entry name" value="Beta-barrel_RND_2"/>
</dbReference>
<keyword evidence="6" id="KW-0732">Signal</keyword>
<evidence type="ECO:0000313" key="10">
    <source>
        <dbReference type="EMBL" id="CAK9890469.1"/>
    </source>
</evidence>
<dbReference type="Gene3D" id="1.10.287.470">
    <property type="entry name" value="Helix hairpin bin"/>
    <property type="match status" value="1"/>
</dbReference>
<evidence type="ECO:0000259" key="9">
    <source>
        <dbReference type="Pfam" id="PF25967"/>
    </source>
</evidence>
<feature type="domain" description="Multidrug resistance protein MdtA-like C-terminal permuted SH3" evidence="9">
    <location>
        <begin position="279"/>
        <end position="340"/>
    </location>
</feature>
<keyword evidence="4 5" id="KW-0175">Coiled coil</keyword>
<protein>
    <submittedName>
        <fullName evidence="11">Multidrug resistance protein MdtA</fullName>
    </submittedName>
</protein>
<dbReference type="GO" id="GO:0015562">
    <property type="term" value="F:efflux transmembrane transporter activity"/>
    <property type="evidence" value="ECO:0007669"/>
    <property type="project" value="TreeGrafter"/>
</dbReference>
<keyword evidence="3" id="KW-0813">Transport</keyword>
<dbReference type="Pfam" id="PF25954">
    <property type="entry name" value="Beta-barrel_RND_2"/>
    <property type="match status" value="1"/>
</dbReference>
<dbReference type="AlphaFoldDB" id="A0A5E6R0K2"/>
<proteinExistence type="inferred from homology"/>
<dbReference type="NCBIfam" id="TIGR01730">
    <property type="entry name" value="RND_mfp"/>
    <property type="match status" value="1"/>
</dbReference>
<feature type="signal peptide" evidence="6">
    <location>
        <begin position="1"/>
        <end position="29"/>
    </location>
</feature>
<evidence type="ECO:0000256" key="5">
    <source>
        <dbReference type="SAM" id="Coils"/>
    </source>
</evidence>
<dbReference type="PANTHER" id="PTHR30469">
    <property type="entry name" value="MULTIDRUG RESISTANCE PROTEIN MDTA"/>
    <property type="match status" value="1"/>
</dbReference>
<dbReference type="Pfam" id="PF25917">
    <property type="entry name" value="BSH_RND"/>
    <property type="match status" value="1"/>
</dbReference>
<dbReference type="InterPro" id="IPR058625">
    <property type="entry name" value="MdtA-like_BSH"/>
</dbReference>
<reference evidence="11" key="1">
    <citation type="submission" date="2019-09" db="EMBL/GenBank/DDBJ databases">
        <authorList>
            <person name="Chandra G."/>
            <person name="Truman W A."/>
        </authorList>
    </citation>
    <scope>NUCLEOTIDE SEQUENCE [LARGE SCALE GENOMIC DNA]</scope>
    <source>
        <strain evidence="11">PS652</strain>
    </source>
</reference>
<dbReference type="GO" id="GO:1990281">
    <property type="term" value="C:efflux pump complex"/>
    <property type="evidence" value="ECO:0007669"/>
    <property type="project" value="TreeGrafter"/>
</dbReference>
<evidence type="ECO:0000259" key="8">
    <source>
        <dbReference type="Pfam" id="PF25954"/>
    </source>
</evidence>
<dbReference type="PANTHER" id="PTHR30469:SF29">
    <property type="entry name" value="BLR2860 PROTEIN"/>
    <property type="match status" value="1"/>
</dbReference>
<dbReference type="Proteomes" id="UP000326595">
    <property type="component" value="Chromosome"/>
</dbReference>
<dbReference type="EMBL" id="OZ024668">
    <property type="protein sequence ID" value="CAK9890469.1"/>
    <property type="molecule type" value="Genomic_DNA"/>
</dbReference>
<feature type="chain" id="PRO_5044097056" evidence="6">
    <location>
        <begin position="30"/>
        <end position="371"/>
    </location>
</feature>
<comment type="similarity">
    <text evidence="2">Belongs to the membrane fusion protein (MFP) (TC 8.A.1) family.</text>
</comment>
<sequence precursor="true">MKARYWVGSGSAVAMLAAAFMVWSPSGVSDTSAPTPSAAPATPVAVANVQSGPMPVVLSSVGTLAAVQQVQVSPEVGGRIVELNFTAGKAVSTNQVLLKLNDGPEQGDLAKLQAQAKNAKLALERTRKVLLLASTQSQLDQAQANYDQVRGEIARVQAVISQKTLRAPFAGVLGIRKVDLGQYLSPGDSVVTLTQLSRLYVNFSLPEQAAAQLQPGQLINLKVDAWPQRSFQATVTTLEPQIDPGARSMQVQATLDNPDLLLKPGMFANVSVELPSLADVLSVPETAISYNAYGNSLFVLRENNGQLNVEQVFVKLGARRNDRVVVLDAINANDRVVVSGQIRLSNGMPVRLTQDAMAASDLKKPDVAQQL</sequence>
<feature type="coiled-coil region" evidence="5">
    <location>
        <begin position="109"/>
        <end position="159"/>
    </location>
</feature>
<evidence type="ECO:0000313" key="12">
    <source>
        <dbReference type="Proteomes" id="UP000326595"/>
    </source>
</evidence>
<dbReference type="InterPro" id="IPR058627">
    <property type="entry name" value="MdtA-like_C"/>
</dbReference>
<reference evidence="10 12" key="2">
    <citation type="submission" date="2024-03" db="EMBL/GenBank/DDBJ databases">
        <authorList>
            <person name="Alaster D. Moffat"/>
            <person name="Govind Chandra"/>
            <person name="Andrew W. Truman"/>
        </authorList>
    </citation>
    <scope>NUCLEOTIDE SEQUENCE [LARGE SCALE GENOMIC DNA]</scope>
    <source>
        <strain evidence="10">PS652</strain>
    </source>
</reference>
<evidence type="ECO:0000256" key="1">
    <source>
        <dbReference type="ARBA" id="ARBA00004196"/>
    </source>
</evidence>
<name>A0A5E6R0K2_PSEFL</name>
<dbReference type="RefSeq" id="WP_038996322.1">
    <property type="nucleotide sequence ID" value="NZ_OZ024668.1"/>
</dbReference>
<dbReference type="EMBL" id="CABVHG010000006">
    <property type="protein sequence ID" value="VVM61367.1"/>
    <property type="molecule type" value="Genomic_DNA"/>
</dbReference>
<dbReference type="Gene3D" id="2.40.420.20">
    <property type="match status" value="1"/>
</dbReference>
<dbReference type="FunFam" id="2.40.30.170:FF:000010">
    <property type="entry name" value="Efflux RND transporter periplasmic adaptor subunit"/>
    <property type="match status" value="1"/>
</dbReference>
<feature type="domain" description="Multidrug resistance protein MdtA-like barrel-sandwich hybrid" evidence="7">
    <location>
        <begin position="69"/>
        <end position="191"/>
    </location>
</feature>
<evidence type="ECO:0000256" key="3">
    <source>
        <dbReference type="ARBA" id="ARBA00022448"/>
    </source>
</evidence>
<evidence type="ECO:0000256" key="2">
    <source>
        <dbReference type="ARBA" id="ARBA00009477"/>
    </source>
</evidence>
<dbReference type="SUPFAM" id="SSF111369">
    <property type="entry name" value="HlyD-like secretion proteins"/>
    <property type="match status" value="1"/>
</dbReference>
<evidence type="ECO:0000256" key="6">
    <source>
        <dbReference type="SAM" id="SignalP"/>
    </source>
</evidence>
<feature type="domain" description="CusB-like beta-barrel" evidence="8">
    <location>
        <begin position="200"/>
        <end position="273"/>
    </location>
</feature>
<dbReference type="Pfam" id="PF25967">
    <property type="entry name" value="RND-MFP_C"/>
    <property type="match status" value="1"/>
</dbReference>
<evidence type="ECO:0000313" key="11">
    <source>
        <dbReference type="EMBL" id="VVM61367.1"/>
    </source>
</evidence>
<gene>
    <name evidence="11" type="primary">mdtA_4</name>
    <name evidence="10" type="synonym">mdtA_5</name>
    <name evidence="11" type="ORF">PS652_01301</name>
    <name evidence="10" type="ORF">PS652_03313</name>
</gene>
<evidence type="ECO:0000259" key="7">
    <source>
        <dbReference type="Pfam" id="PF25917"/>
    </source>
</evidence>